<dbReference type="EMBL" id="SOCP01000032">
    <property type="protein sequence ID" value="TDV36067.1"/>
    <property type="molecule type" value="Genomic_DNA"/>
</dbReference>
<dbReference type="Proteomes" id="UP000294927">
    <property type="component" value="Unassembled WGS sequence"/>
</dbReference>
<dbReference type="InterPro" id="IPR019587">
    <property type="entry name" value="Polyketide_cyclase/dehydratase"/>
</dbReference>
<keyword evidence="2" id="KW-1185">Reference proteome</keyword>
<sequence>MSVGGPTLSTVAKVNATATVPAIPARTWAVASDLSRFDEWMSLHDGWRGEVPSVIEEGTALTSVVSVMGLRNRIRWRVESYAPPSGLSISGRGVGGVRVSLTLSIRAVGESVSEVNISAEVTGRPVFGPIGMAVGRAVRADVRRSVATLANLVR</sequence>
<dbReference type="CDD" id="cd07812">
    <property type="entry name" value="SRPBCC"/>
    <property type="match status" value="1"/>
</dbReference>
<dbReference type="Pfam" id="PF10604">
    <property type="entry name" value="Polyketide_cyc2"/>
    <property type="match status" value="1"/>
</dbReference>
<name>A0A4V3FQ69_9PSEU</name>
<proteinExistence type="predicted"/>
<dbReference type="Gene3D" id="3.30.530.20">
    <property type="match status" value="1"/>
</dbReference>
<protein>
    <submittedName>
        <fullName evidence="1">Polyketide cyclase/dehydrase/lipid transport protein</fullName>
    </submittedName>
</protein>
<gene>
    <name evidence="1" type="ORF">CLV71_13245</name>
</gene>
<dbReference type="InterPro" id="IPR023393">
    <property type="entry name" value="START-like_dom_sf"/>
</dbReference>
<dbReference type="AlphaFoldDB" id="A0A4V3FQ69"/>
<evidence type="ECO:0000313" key="2">
    <source>
        <dbReference type="Proteomes" id="UP000294927"/>
    </source>
</evidence>
<evidence type="ECO:0000313" key="1">
    <source>
        <dbReference type="EMBL" id="TDV36067.1"/>
    </source>
</evidence>
<dbReference type="SUPFAM" id="SSF55961">
    <property type="entry name" value="Bet v1-like"/>
    <property type="match status" value="1"/>
</dbReference>
<accession>A0A4V3FQ69</accession>
<organism evidence="1 2">
    <name type="scientific">Actinophytocola oryzae</name>
    <dbReference type="NCBI Taxonomy" id="502181"/>
    <lineage>
        <taxon>Bacteria</taxon>
        <taxon>Bacillati</taxon>
        <taxon>Actinomycetota</taxon>
        <taxon>Actinomycetes</taxon>
        <taxon>Pseudonocardiales</taxon>
        <taxon>Pseudonocardiaceae</taxon>
    </lineage>
</organism>
<comment type="caution">
    <text evidence="1">The sequence shown here is derived from an EMBL/GenBank/DDBJ whole genome shotgun (WGS) entry which is preliminary data.</text>
</comment>
<reference evidence="1 2" key="1">
    <citation type="submission" date="2019-03" db="EMBL/GenBank/DDBJ databases">
        <title>Genomic Encyclopedia of Archaeal and Bacterial Type Strains, Phase II (KMG-II): from individual species to whole genera.</title>
        <authorList>
            <person name="Goeker M."/>
        </authorList>
    </citation>
    <scope>NUCLEOTIDE SEQUENCE [LARGE SCALE GENOMIC DNA]</scope>
    <source>
        <strain evidence="1 2">DSM 45499</strain>
    </source>
</reference>